<dbReference type="EMBL" id="CAFBLN010000026">
    <property type="protein sequence ID" value="CAB4870660.1"/>
    <property type="molecule type" value="Genomic_DNA"/>
</dbReference>
<feature type="transmembrane region" description="Helical" evidence="7">
    <location>
        <begin position="156"/>
        <end position="177"/>
    </location>
</feature>
<name>A0A6J7DMM0_9ZZZZ</name>
<evidence type="ECO:0000256" key="1">
    <source>
        <dbReference type="ARBA" id="ARBA00004141"/>
    </source>
</evidence>
<dbReference type="PANTHER" id="PTHR30406">
    <property type="entry name" value="SULFATE TRANSPORT SYSTEM PERMEASE PROTEIN"/>
    <property type="match status" value="1"/>
</dbReference>
<feature type="domain" description="ABC transmembrane type-1" evidence="8">
    <location>
        <begin position="35"/>
        <end position="232"/>
    </location>
</feature>
<dbReference type="PROSITE" id="PS50928">
    <property type="entry name" value="ABC_TM1"/>
    <property type="match status" value="1"/>
</dbReference>
<dbReference type="Gene3D" id="1.10.3720.10">
    <property type="entry name" value="MetI-like"/>
    <property type="match status" value="1"/>
</dbReference>
<evidence type="ECO:0000313" key="9">
    <source>
        <dbReference type="EMBL" id="CAB4870660.1"/>
    </source>
</evidence>
<dbReference type="InterPro" id="IPR035906">
    <property type="entry name" value="MetI-like_sf"/>
</dbReference>
<dbReference type="SUPFAM" id="SSF161098">
    <property type="entry name" value="MetI-like"/>
    <property type="match status" value="1"/>
</dbReference>
<dbReference type="AlphaFoldDB" id="A0A6J7DMM0"/>
<dbReference type="NCBIfam" id="TIGR02139">
    <property type="entry name" value="permease_CysT"/>
    <property type="match status" value="1"/>
</dbReference>
<keyword evidence="2" id="KW-0813">Transport</keyword>
<keyword evidence="4 7" id="KW-1133">Transmembrane helix</keyword>
<feature type="transmembrane region" description="Helical" evidence="7">
    <location>
        <begin position="34"/>
        <end position="61"/>
    </location>
</feature>
<protein>
    <submittedName>
        <fullName evidence="9">Unannotated protein</fullName>
    </submittedName>
</protein>
<sequence>MLVLIPFAALLTHAFSGGPSGFFRAISQPEAVRALELTIFCAALTTLINAVMGTMIAIVLVRDQFAGKRIIDAIIDIPFALPTIVAGVTLMTLLGPLSPIHLTLANAWTGIVVALLFVTLPFTVRTVQPVLETMSLDGERASVTLGASPWRTFRSITLPSLVPAILTGAGLSFARAVGEFGSVVFISGNRPFHTEVASSYIFMLSQSQDFEGAASVSVFLLFVAIMILTVFAAFSRRWSARLG</sequence>
<evidence type="ECO:0000259" key="8">
    <source>
        <dbReference type="PROSITE" id="PS50928"/>
    </source>
</evidence>
<keyword evidence="3 7" id="KW-0812">Transmembrane</keyword>
<dbReference type="InterPro" id="IPR000515">
    <property type="entry name" value="MetI-like"/>
</dbReference>
<feature type="transmembrane region" description="Helical" evidence="7">
    <location>
        <begin position="73"/>
        <end position="94"/>
    </location>
</feature>
<evidence type="ECO:0000256" key="4">
    <source>
        <dbReference type="ARBA" id="ARBA00022989"/>
    </source>
</evidence>
<evidence type="ECO:0000256" key="2">
    <source>
        <dbReference type="ARBA" id="ARBA00022448"/>
    </source>
</evidence>
<dbReference type="InterPro" id="IPR005667">
    <property type="entry name" value="Sulph_transpt2"/>
</dbReference>
<keyword evidence="5" id="KW-0764">Sulfate transport</keyword>
<evidence type="ECO:0000256" key="7">
    <source>
        <dbReference type="SAM" id="Phobius"/>
    </source>
</evidence>
<keyword evidence="6 7" id="KW-0472">Membrane</keyword>
<feature type="transmembrane region" description="Helical" evidence="7">
    <location>
        <begin position="100"/>
        <end position="124"/>
    </location>
</feature>
<evidence type="ECO:0000256" key="6">
    <source>
        <dbReference type="ARBA" id="ARBA00023136"/>
    </source>
</evidence>
<evidence type="ECO:0000256" key="5">
    <source>
        <dbReference type="ARBA" id="ARBA00023032"/>
    </source>
</evidence>
<dbReference type="InterPro" id="IPR011865">
    <property type="entry name" value="CysT_permease"/>
</dbReference>
<dbReference type="CDD" id="cd06261">
    <property type="entry name" value="TM_PBP2"/>
    <property type="match status" value="1"/>
</dbReference>
<dbReference type="GO" id="GO:0005886">
    <property type="term" value="C:plasma membrane"/>
    <property type="evidence" value="ECO:0007669"/>
    <property type="project" value="InterPro"/>
</dbReference>
<gene>
    <name evidence="9" type="ORF">UFOPK3381_00785</name>
</gene>
<reference evidence="9" key="1">
    <citation type="submission" date="2020-05" db="EMBL/GenBank/DDBJ databases">
        <authorList>
            <person name="Chiriac C."/>
            <person name="Salcher M."/>
            <person name="Ghai R."/>
            <person name="Kavagutti S V."/>
        </authorList>
    </citation>
    <scope>NUCLEOTIDE SEQUENCE</scope>
</reference>
<proteinExistence type="predicted"/>
<feature type="transmembrane region" description="Helical" evidence="7">
    <location>
        <begin position="212"/>
        <end position="234"/>
    </location>
</feature>
<dbReference type="PANTHER" id="PTHR30406:SF8">
    <property type="entry name" value="SULFATE TRANSPORT SYSTEM PERMEASE PROTEIN CYST"/>
    <property type="match status" value="1"/>
</dbReference>
<accession>A0A6J7DMM0</accession>
<dbReference type="GO" id="GO:0015419">
    <property type="term" value="F:ABC-type sulfate transporter activity"/>
    <property type="evidence" value="ECO:0007669"/>
    <property type="project" value="InterPro"/>
</dbReference>
<evidence type="ECO:0000256" key="3">
    <source>
        <dbReference type="ARBA" id="ARBA00022692"/>
    </source>
</evidence>
<comment type="subcellular location">
    <subcellularLocation>
        <location evidence="1">Membrane</location>
        <topology evidence="1">Multi-pass membrane protein</topology>
    </subcellularLocation>
</comment>
<organism evidence="9">
    <name type="scientific">freshwater metagenome</name>
    <dbReference type="NCBI Taxonomy" id="449393"/>
    <lineage>
        <taxon>unclassified sequences</taxon>
        <taxon>metagenomes</taxon>
        <taxon>ecological metagenomes</taxon>
    </lineage>
</organism>
<dbReference type="Pfam" id="PF00528">
    <property type="entry name" value="BPD_transp_1"/>
    <property type="match status" value="1"/>
</dbReference>